<keyword evidence="2" id="KW-1185">Reference proteome</keyword>
<dbReference type="EMBL" id="JAUIRO010000004">
    <property type="protein sequence ID" value="KAK0718163.1"/>
    <property type="molecule type" value="Genomic_DNA"/>
</dbReference>
<comment type="caution">
    <text evidence="1">The sequence shown here is derived from an EMBL/GenBank/DDBJ whole genome shotgun (WGS) entry which is preliminary data.</text>
</comment>
<name>A0AA40ALQ5_9PEZI</name>
<gene>
    <name evidence="1" type="ORF">B0T26DRAFT_316153</name>
</gene>
<dbReference type="Proteomes" id="UP001172101">
    <property type="component" value="Unassembled WGS sequence"/>
</dbReference>
<accession>A0AA40ALQ5</accession>
<evidence type="ECO:0000313" key="2">
    <source>
        <dbReference type="Proteomes" id="UP001172101"/>
    </source>
</evidence>
<organism evidence="1 2">
    <name type="scientific">Lasiosphaeria miniovina</name>
    <dbReference type="NCBI Taxonomy" id="1954250"/>
    <lineage>
        <taxon>Eukaryota</taxon>
        <taxon>Fungi</taxon>
        <taxon>Dikarya</taxon>
        <taxon>Ascomycota</taxon>
        <taxon>Pezizomycotina</taxon>
        <taxon>Sordariomycetes</taxon>
        <taxon>Sordariomycetidae</taxon>
        <taxon>Sordariales</taxon>
        <taxon>Lasiosphaeriaceae</taxon>
        <taxon>Lasiosphaeria</taxon>
    </lineage>
</organism>
<evidence type="ECO:0000313" key="1">
    <source>
        <dbReference type="EMBL" id="KAK0718163.1"/>
    </source>
</evidence>
<proteinExistence type="predicted"/>
<sequence>MRSIPLYPTVFANTVLGKALPPLLIWFSAALPLTPRLYILQPKFVGSNGTWSVGSVPASVSWLWIG</sequence>
<reference evidence="1" key="1">
    <citation type="submission" date="2023-06" db="EMBL/GenBank/DDBJ databases">
        <title>Genome-scale phylogeny and comparative genomics of the fungal order Sordariales.</title>
        <authorList>
            <consortium name="Lawrence Berkeley National Laboratory"/>
            <person name="Hensen N."/>
            <person name="Bonometti L."/>
            <person name="Westerberg I."/>
            <person name="Brannstrom I.O."/>
            <person name="Guillou S."/>
            <person name="Cros-Aarteil S."/>
            <person name="Calhoun S."/>
            <person name="Haridas S."/>
            <person name="Kuo A."/>
            <person name="Mondo S."/>
            <person name="Pangilinan J."/>
            <person name="Riley R."/>
            <person name="LaButti K."/>
            <person name="Andreopoulos B."/>
            <person name="Lipzen A."/>
            <person name="Chen C."/>
            <person name="Yanf M."/>
            <person name="Daum C."/>
            <person name="Ng V."/>
            <person name="Clum A."/>
            <person name="Steindorff A."/>
            <person name="Ohm R."/>
            <person name="Martin F."/>
            <person name="Silar P."/>
            <person name="Natvig D."/>
            <person name="Lalanne C."/>
            <person name="Gautier V."/>
            <person name="Ament-velasquez S.L."/>
            <person name="Kruys A."/>
            <person name="Hutchinson M.I."/>
            <person name="Powell A.J."/>
            <person name="Barry K."/>
            <person name="Miller A.N."/>
            <person name="Grigoriev I.V."/>
            <person name="Debuchy R."/>
            <person name="Gladieux P."/>
            <person name="Thoren M.H."/>
            <person name="Johannesson H."/>
        </authorList>
    </citation>
    <scope>NUCLEOTIDE SEQUENCE</scope>
    <source>
        <strain evidence="1">SMH2392-1A</strain>
    </source>
</reference>
<protein>
    <submittedName>
        <fullName evidence="1">Uncharacterized protein</fullName>
    </submittedName>
</protein>
<dbReference type="GeneID" id="85317618"/>
<dbReference type="RefSeq" id="XP_060296956.1">
    <property type="nucleotide sequence ID" value="XM_060434348.1"/>
</dbReference>
<dbReference type="AlphaFoldDB" id="A0AA40ALQ5"/>